<dbReference type="SUPFAM" id="SSF51905">
    <property type="entry name" value="FAD/NAD(P)-binding domain"/>
    <property type="match status" value="1"/>
</dbReference>
<dbReference type="InterPro" id="IPR036188">
    <property type="entry name" value="FAD/NAD-bd_sf"/>
</dbReference>
<evidence type="ECO:0000313" key="2">
    <source>
        <dbReference type="EMBL" id="MDA3629654.1"/>
    </source>
</evidence>
<organism evidence="2 3">
    <name type="scientific">Saccharopolyspora oryzae</name>
    <dbReference type="NCBI Taxonomy" id="2997343"/>
    <lineage>
        <taxon>Bacteria</taxon>
        <taxon>Bacillati</taxon>
        <taxon>Actinomycetota</taxon>
        <taxon>Actinomycetes</taxon>
        <taxon>Pseudonocardiales</taxon>
        <taxon>Pseudonocardiaceae</taxon>
        <taxon>Saccharopolyspora</taxon>
    </lineage>
</organism>
<sequence length="431" mass="48110">MGAGAAGLSAAYNVRSKAPVTLFESSAEAGGHALTVTVDDNGAERGLDMAFIVYNEFSYPRFSKFLVELGVATTGHLGRFSFADHDSGFAYVSDDLELPEEQVRERYPEDFVQLWKEADRFRRTAPRDFMRLREDISLGEYLETSGYSDAFRYGFVVLLSSMVWSVSPDEIWGMPANTIITFFLGHGFEWQGRRTAEWRCVEGGSANYVRRALDVMTSDNVDYRPSTPVLGVEQRADGVVVRTAAGAEEFDYVVLATHADDSMALLENPTQEQRALESIKYSPTHAVLHTDPVVMPEDRGKWRSWNCKRRVRDADSGALDTWASYYLNQVQNFTSENDYFVSVDCPLELPAEKVITEVDFRHPIFTMEAKRSLARVPKIQENSRIKFAGSYLAARGVGPDAVGGHESAFDSGYEAAKSIHRNMSAGSSEPR</sequence>
<dbReference type="Pfam" id="PF01593">
    <property type="entry name" value="Amino_oxidase"/>
    <property type="match status" value="1"/>
</dbReference>
<evidence type="ECO:0000313" key="3">
    <source>
        <dbReference type="Proteomes" id="UP001210380"/>
    </source>
</evidence>
<dbReference type="Gene3D" id="3.50.50.60">
    <property type="entry name" value="FAD/NAD(P)-binding domain"/>
    <property type="match status" value="1"/>
</dbReference>
<protein>
    <submittedName>
        <fullName evidence="2">FAD-dependent oxidoreductase</fullName>
    </submittedName>
</protein>
<proteinExistence type="predicted"/>
<gene>
    <name evidence="2" type="ORF">OU415_29790</name>
</gene>
<reference evidence="2 3" key="1">
    <citation type="submission" date="2022-11" db="EMBL/GenBank/DDBJ databases">
        <title>Draft genome sequence of Saccharopolyspora sp. WRP15-2 isolated from rhizosphere soils of wild rice in Thailand.</title>
        <authorList>
            <person name="Duangmal K."/>
            <person name="Kammanee S."/>
            <person name="Muangham S."/>
        </authorList>
    </citation>
    <scope>NUCLEOTIDE SEQUENCE [LARGE SCALE GENOMIC DNA]</scope>
    <source>
        <strain evidence="2 3">WRP15-2</strain>
    </source>
</reference>
<dbReference type="EMBL" id="JAQGLA010000072">
    <property type="protein sequence ID" value="MDA3629654.1"/>
    <property type="molecule type" value="Genomic_DNA"/>
</dbReference>
<evidence type="ECO:0000259" key="1">
    <source>
        <dbReference type="Pfam" id="PF01593"/>
    </source>
</evidence>
<dbReference type="InterPro" id="IPR050464">
    <property type="entry name" value="Zeta_carotene_desat/Oxidored"/>
</dbReference>
<dbReference type="RefSeq" id="WP_270952699.1">
    <property type="nucleotide sequence ID" value="NZ_JAQGLA010000072.1"/>
</dbReference>
<dbReference type="InterPro" id="IPR002937">
    <property type="entry name" value="Amino_oxidase"/>
</dbReference>
<dbReference type="PANTHER" id="PTHR42923:SF17">
    <property type="entry name" value="AMINE OXIDASE DOMAIN-CONTAINING PROTEIN"/>
    <property type="match status" value="1"/>
</dbReference>
<dbReference type="PANTHER" id="PTHR42923">
    <property type="entry name" value="PROTOPORPHYRINOGEN OXIDASE"/>
    <property type="match status" value="1"/>
</dbReference>
<dbReference type="Proteomes" id="UP001210380">
    <property type="component" value="Unassembled WGS sequence"/>
</dbReference>
<comment type="caution">
    <text evidence="2">The sequence shown here is derived from an EMBL/GenBank/DDBJ whole genome shotgun (WGS) entry which is preliminary data.</text>
</comment>
<name>A0ABT4V6Q3_9PSEU</name>
<feature type="domain" description="Amine oxidase" evidence="1">
    <location>
        <begin position="6"/>
        <end position="290"/>
    </location>
</feature>
<keyword evidence="3" id="KW-1185">Reference proteome</keyword>
<accession>A0ABT4V6Q3</accession>
<dbReference type="Gene3D" id="1.10.405.20">
    <property type="match status" value="1"/>
</dbReference>